<dbReference type="InterPro" id="IPR009057">
    <property type="entry name" value="Homeodomain-like_sf"/>
</dbReference>
<dbReference type="EMBL" id="CP015922">
    <property type="protein sequence ID" value="ANJ00751.1"/>
    <property type="molecule type" value="Genomic_DNA"/>
</dbReference>
<dbReference type="AlphaFoldDB" id="A0A191UIM2"/>
<dbReference type="Proteomes" id="UP000078463">
    <property type="component" value="Chromosome"/>
</dbReference>
<dbReference type="Gene3D" id="1.10.10.60">
    <property type="entry name" value="Homeodomain-like"/>
    <property type="match status" value="1"/>
</dbReference>
<organism evidence="2 3">
    <name type="scientific">Polynucleobacter wuianus</name>
    <dbReference type="NCBI Taxonomy" id="1743168"/>
    <lineage>
        <taxon>Bacteria</taxon>
        <taxon>Pseudomonadati</taxon>
        <taxon>Pseudomonadota</taxon>
        <taxon>Betaproteobacteria</taxon>
        <taxon>Burkholderiales</taxon>
        <taxon>Burkholderiaceae</taxon>
        <taxon>Polynucleobacter</taxon>
    </lineage>
</organism>
<keyword evidence="3" id="KW-1185">Reference proteome</keyword>
<dbReference type="PANTHER" id="PTHR33609">
    <property type="entry name" value="LOW CALCIUM RESPONSE LOCUS PROTEIN S"/>
    <property type="match status" value="1"/>
</dbReference>
<evidence type="ECO:0000313" key="3">
    <source>
        <dbReference type="Proteomes" id="UP000078463"/>
    </source>
</evidence>
<dbReference type="GO" id="GO:0006313">
    <property type="term" value="P:DNA transposition"/>
    <property type="evidence" value="ECO:0007669"/>
    <property type="project" value="InterPro"/>
</dbReference>
<reference evidence="3" key="1">
    <citation type="submission" date="2016-05" db="EMBL/GenBank/DDBJ databases">
        <title>Polynucleobacter sp. QLW-P1FAT50C-4 genome.</title>
        <authorList>
            <person name="Hahn M.W."/>
        </authorList>
    </citation>
    <scope>NUCLEOTIDE SEQUENCE [LARGE SCALE GENOMIC DNA]</scope>
    <source>
        <strain evidence="3">QLW-P1FAT50C-4</strain>
    </source>
</reference>
<dbReference type="InterPro" id="IPR002514">
    <property type="entry name" value="Transposase_8"/>
</dbReference>
<dbReference type="GO" id="GO:0003677">
    <property type="term" value="F:DNA binding"/>
    <property type="evidence" value="ECO:0007669"/>
    <property type="project" value="InterPro"/>
</dbReference>
<proteinExistence type="predicted"/>
<dbReference type="Pfam" id="PF01527">
    <property type="entry name" value="HTH_Tnp_1"/>
    <property type="match status" value="1"/>
</dbReference>
<dbReference type="PANTHER" id="PTHR33609:SF1">
    <property type="entry name" value="TRANSPOSASE"/>
    <property type="match status" value="1"/>
</dbReference>
<evidence type="ECO:0000313" key="2">
    <source>
        <dbReference type="EMBL" id="ANJ00751.1"/>
    </source>
</evidence>
<name>A0A191UIM2_9BURK</name>
<gene>
    <name evidence="2" type="ORF">A8O14_06040</name>
</gene>
<evidence type="ECO:0000256" key="1">
    <source>
        <dbReference type="SAM" id="Coils"/>
    </source>
</evidence>
<dbReference type="KEGG" id="pwu:A8O14_06040"/>
<protein>
    <submittedName>
        <fullName evidence="2">Hin recombinase</fullName>
    </submittedName>
</protein>
<dbReference type="GO" id="GO:0004803">
    <property type="term" value="F:transposase activity"/>
    <property type="evidence" value="ECO:0007669"/>
    <property type="project" value="InterPro"/>
</dbReference>
<dbReference type="SUPFAM" id="SSF46689">
    <property type="entry name" value="Homeodomain-like"/>
    <property type="match status" value="1"/>
</dbReference>
<feature type="coiled-coil region" evidence="1">
    <location>
        <begin position="49"/>
        <end position="76"/>
    </location>
</feature>
<sequence length="100" mass="11526">MKKSRFTEEQVTYALCQAKGGTAVEDVCRSLGISQATFYIWKKKYGELGASEVRRLRQLEDENARLKRLVADLTLDKNILQEVIKKRSKTRLQTRNCGMD</sequence>
<accession>A0A191UIM2</accession>
<dbReference type="InterPro" id="IPR052546">
    <property type="entry name" value="Transposase_8_domain"/>
</dbReference>
<keyword evidence="1" id="KW-0175">Coiled coil</keyword>